<evidence type="ECO:0000313" key="2">
    <source>
        <dbReference type="Proteomes" id="UP001174210"/>
    </source>
</evidence>
<organism evidence="1 2">
    <name type="scientific">Leifsonia virtsii</name>
    <dbReference type="NCBI Taxonomy" id="3035915"/>
    <lineage>
        <taxon>Bacteria</taxon>
        <taxon>Bacillati</taxon>
        <taxon>Actinomycetota</taxon>
        <taxon>Actinomycetes</taxon>
        <taxon>Micrococcales</taxon>
        <taxon>Microbacteriaceae</taxon>
        <taxon>Leifsonia</taxon>
    </lineage>
</organism>
<name>A0ABT8J188_9MICO</name>
<proteinExistence type="predicted"/>
<evidence type="ECO:0008006" key="3">
    <source>
        <dbReference type="Google" id="ProtNLM"/>
    </source>
</evidence>
<dbReference type="Proteomes" id="UP001174210">
    <property type="component" value="Unassembled WGS sequence"/>
</dbReference>
<dbReference type="RefSeq" id="WP_301220195.1">
    <property type="nucleotide sequence ID" value="NZ_JAROCB010000005.1"/>
</dbReference>
<reference evidence="1" key="1">
    <citation type="submission" date="2023-03" db="EMBL/GenBank/DDBJ databases">
        <title>MT1 and MT2 Draft Genomes of Novel Species.</title>
        <authorList>
            <person name="Venkateswaran K."/>
        </authorList>
    </citation>
    <scope>NUCLEOTIDE SEQUENCE</scope>
    <source>
        <strain evidence="1">F6_8S_P_1A</strain>
    </source>
</reference>
<keyword evidence="2" id="KW-1185">Reference proteome</keyword>
<gene>
    <name evidence="1" type="ORF">P5G59_16950</name>
</gene>
<sequence>MALRISVFASKELQQTIAILKGVDKDISKAIRIHIRSITSGEWAEAVRGRTSNAQEVKVLANTARVLVSNQNITLRAGHIGKALSGGAKPSDIVRPVEFGAPQNTVNTYTARSRKGKTFRVTRHTNRQFRGPSRTGYAVYPAASKVIPRIASLFVQTTIRTFFEGFERAGRG</sequence>
<protein>
    <recommendedName>
        <fullName evidence="3">HK97 gp10 family phage protein</fullName>
    </recommendedName>
</protein>
<dbReference type="EMBL" id="JAROCB010000005">
    <property type="protein sequence ID" value="MDN4598845.1"/>
    <property type="molecule type" value="Genomic_DNA"/>
</dbReference>
<comment type="caution">
    <text evidence="1">The sequence shown here is derived from an EMBL/GenBank/DDBJ whole genome shotgun (WGS) entry which is preliminary data.</text>
</comment>
<evidence type="ECO:0000313" key="1">
    <source>
        <dbReference type="EMBL" id="MDN4598845.1"/>
    </source>
</evidence>
<accession>A0ABT8J188</accession>